<evidence type="ECO:0000256" key="13">
    <source>
        <dbReference type="ARBA" id="ARBA00022777"/>
    </source>
</evidence>
<keyword evidence="11 20" id="KW-0808">Transferase</keyword>
<dbReference type="InterPro" id="IPR027417">
    <property type="entry name" value="P-loop_NTPase"/>
</dbReference>
<evidence type="ECO:0000256" key="18">
    <source>
        <dbReference type="PIRSR" id="PIRSR006135-1"/>
    </source>
</evidence>
<evidence type="ECO:0000256" key="8">
    <source>
        <dbReference type="ARBA" id="ARBA00012016"/>
    </source>
</evidence>
<reference evidence="20 21" key="1">
    <citation type="submission" date="2018-04" db="EMBL/GenBank/DDBJ databases">
        <title>Genomic Encyclopedia of Type Strains, Phase IV (KMG-IV): sequencing the most valuable type-strain genomes for metagenomic binning, comparative biology and taxonomic classification.</title>
        <authorList>
            <person name="Goeker M."/>
        </authorList>
    </citation>
    <scope>NUCLEOTIDE SEQUENCE [LARGE SCALE GENOMIC DNA]</scope>
    <source>
        <strain evidence="20 21">DSM 28520</strain>
    </source>
</reference>
<evidence type="ECO:0000256" key="12">
    <source>
        <dbReference type="ARBA" id="ARBA00022741"/>
    </source>
</evidence>
<proteinExistence type="inferred from homology"/>
<comment type="pathway">
    <text evidence="5">Cofactor biosynthesis; adenosylcobalamin biosynthesis; adenosylcobalamin from cob(II)yrinate a,c-diamide: step 6/7.</text>
</comment>
<feature type="binding site" evidence="19">
    <location>
        <position position="87"/>
    </location>
    <ligand>
        <name>GTP</name>
        <dbReference type="ChEBI" id="CHEBI:37565"/>
    </ligand>
</feature>
<evidence type="ECO:0000256" key="5">
    <source>
        <dbReference type="ARBA" id="ARBA00004692"/>
    </source>
</evidence>
<dbReference type="RefSeq" id="WP_116678607.1">
    <property type="nucleotide sequence ID" value="NZ_JBGXZY010000083.1"/>
</dbReference>
<evidence type="ECO:0000256" key="7">
    <source>
        <dbReference type="ARBA" id="ARBA00007490"/>
    </source>
</evidence>
<evidence type="ECO:0000256" key="1">
    <source>
        <dbReference type="ARBA" id="ARBA00000312"/>
    </source>
</evidence>
<keyword evidence="12 19" id="KW-0547">Nucleotide-binding</keyword>
<dbReference type="AlphaFoldDB" id="A0A2U1FPX6"/>
<feature type="binding site" evidence="19">
    <location>
        <begin position="41"/>
        <end position="43"/>
    </location>
    <ligand>
        <name>GTP</name>
        <dbReference type="ChEBI" id="CHEBI:37565"/>
    </ligand>
</feature>
<dbReference type="UniPathway" id="UPA00148">
    <property type="reaction ID" value="UER00236"/>
</dbReference>
<dbReference type="PANTHER" id="PTHR34848:SF1">
    <property type="entry name" value="BIFUNCTIONAL ADENOSYLCOBALAMIN BIOSYNTHESIS PROTEIN COBU"/>
    <property type="match status" value="1"/>
</dbReference>
<evidence type="ECO:0000256" key="10">
    <source>
        <dbReference type="ARBA" id="ARBA00022573"/>
    </source>
</evidence>
<dbReference type="EMBL" id="QEKY01000002">
    <property type="protein sequence ID" value="PVZ14120.1"/>
    <property type="molecule type" value="Genomic_DNA"/>
</dbReference>
<comment type="pathway">
    <text evidence="6">Cofactor biosynthesis; adenosylcobalamin biosynthesis; adenosylcobalamin from cob(II)yrinate a,c-diamide: step 5/7.</text>
</comment>
<comment type="similarity">
    <text evidence="7">Belongs to the CobU/CobP family.</text>
</comment>
<evidence type="ECO:0000256" key="6">
    <source>
        <dbReference type="ARBA" id="ARBA00005159"/>
    </source>
</evidence>
<dbReference type="EC" id="2.7.1.156" evidence="8"/>
<gene>
    <name evidence="20" type="ORF">C7382_102165</name>
</gene>
<comment type="catalytic activity">
    <reaction evidence="3">
        <text>adenosylcob(III)inamide + GTP = adenosylcob(III)inamide phosphate + GDP + H(+)</text>
        <dbReference type="Rhea" id="RHEA:15765"/>
        <dbReference type="ChEBI" id="CHEBI:2480"/>
        <dbReference type="ChEBI" id="CHEBI:15378"/>
        <dbReference type="ChEBI" id="CHEBI:37565"/>
        <dbReference type="ChEBI" id="CHEBI:58189"/>
        <dbReference type="ChEBI" id="CHEBI:58502"/>
        <dbReference type="EC" id="2.7.1.156"/>
    </reaction>
</comment>
<feature type="binding site" evidence="19">
    <location>
        <position position="69"/>
    </location>
    <ligand>
        <name>GTP</name>
        <dbReference type="ChEBI" id="CHEBI:37565"/>
    </ligand>
</feature>
<comment type="function">
    <text evidence="4">Catalyzes ATP-dependent phosphorylation of adenosylcobinamide and addition of GMP to adenosylcobinamide phosphate.</text>
</comment>
<name>A0A2U1FPX6_9PORP</name>
<evidence type="ECO:0000256" key="15">
    <source>
        <dbReference type="ARBA" id="ARBA00023134"/>
    </source>
</evidence>
<evidence type="ECO:0000256" key="11">
    <source>
        <dbReference type="ARBA" id="ARBA00022679"/>
    </source>
</evidence>
<sequence length="183" mass="20660">MSHKSQSESTIILITGGQRSGKSLYAEQLALSLSPNPIYLATARIWDDEFAQRVARHQQRRGPEWMNIEEEKTLSRHHPNGGVMLIDCLTLWATNFFFDLNSDINLSYEALCREFDALTEQDGTFIFVTNEIGLGGVAENVVQRQFADLLGRLNQYVAARAERVVLMISGIPVTIKDETKEQD</sequence>
<protein>
    <recommendedName>
        <fullName evidence="16">Adenosylcobinamide kinase</fullName>
        <ecNumber evidence="8">2.7.1.156</ecNumber>
        <ecNumber evidence="9">2.7.7.62</ecNumber>
    </recommendedName>
    <alternativeName>
        <fullName evidence="17">Adenosylcobinamide-phosphate guanylyltransferase</fullName>
    </alternativeName>
</protein>
<dbReference type="Proteomes" id="UP000245462">
    <property type="component" value="Unassembled WGS sequence"/>
</dbReference>
<evidence type="ECO:0000256" key="9">
    <source>
        <dbReference type="ARBA" id="ARBA00012523"/>
    </source>
</evidence>
<evidence type="ECO:0000313" key="20">
    <source>
        <dbReference type="EMBL" id="PVZ14120.1"/>
    </source>
</evidence>
<keyword evidence="10" id="KW-0169">Cobalamin biosynthesis</keyword>
<evidence type="ECO:0000256" key="4">
    <source>
        <dbReference type="ARBA" id="ARBA00003889"/>
    </source>
</evidence>
<keyword evidence="14" id="KW-0067">ATP-binding</keyword>
<organism evidence="20 21">
    <name type="scientific">Porphyromonas loveana</name>
    <dbReference type="NCBI Taxonomy" id="1884669"/>
    <lineage>
        <taxon>Bacteria</taxon>
        <taxon>Pseudomonadati</taxon>
        <taxon>Bacteroidota</taxon>
        <taxon>Bacteroidia</taxon>
        <taxon>Bacteroidales</taxon>
        <taxon>Porphyromonadaceae</taxon>
        <taxon>Porphyromonas</taxon>
    </lineage>
</organism>
<dbReference type="NCBIfam" id="NF004469">
    <property type="entry name" value="PRK05800.1"/>
    <property type="match status" value="1"/>
</dbReference>
<evidence type="ECO:0000256" key="16">
    <source>
        <dbReference type="ARBA" id="ARBA00029570"/>
    </source>
</evidence>
<comment type="catalytic activity">
    <reaction evidence="1">
        <text>adenosylcob(III)inamide + ATP = adenosylcob(III)inamide phosphate + ADP + H(+)</text>
        <dbReference type="Rhea" id="RHEA:15769"/>
        <dbReference type="ChEBI" id="CHEBI:2480"/>
        <dbReference type="ChEBI" id="CHEBI:15378"/>
        <dbReference type="ChEBI" id="CHEBI:30616"/>
        <dbReference type="ChEBI" id="CHEBI:58502"/>
        <dbReference type="ChEBI" id="CHEBI:456216"/>
        <dbReference type="EC" id="2.7.1.156"/>
    </reaction>
</comment>
<dbReference type="CDD" id="cd00544">
    <property type="entry name" value="CobU"/>
    <property type="match status" value="1"/>
</dbReference>
<dbReference type="Pfam" id="PF02283">
    <property type="entry name" value="CobU"/>
    <property type="match status" value="1"/>
</dbReference>
<dbReference type="GeneID" id="94550052"/>
<dbReference type="GO" id="GO:0009236">
    <property type="term" value="P:cobalamin biosynthetic process"/>
    <property type="evidence" value="ECO:0007669"/>
    <property type="project" value="UniProtKB-UniPathway"/>
</dbReference>
<evidence type="ECO:0000256" key="3">
    <source>
        <dbReference type="ARBA" id="ARBA00001522"/>
    </source>
</evidence>
<keyword evidence="15 19" id="KW-0342">GTP-binding</keyword>
<dbReference type="GO" id="GO:0005525">
    <property type="term" value="F:GTP binding"/>
    <property type="evidence" value="ECO:0007669"/>
    <property type="project" value="UniProtKB-KW"/>
</dbReference>
<dbReference type="OrthoDB" id="9799422at2"/>
<dbReference type="GO" id="GO:0005524">
    <property type="term" value="F:ATP binding"/>
    <property type="evidence" value="ECO:0007669"/>
    <property type="project" value="UniProtKB-KW"/>
</dbReference>
<evidence type="ECO:0000313" key="21">
    <source>
        <dbReference type="Proteomes" id="UP000245462"/>
    </source>
</evidence>
<evidence type="ECO:0000256" key="14">
    <source>
        <dbReference type="ARBA" id="ARBA00022840"/>
    </source>
</evidence>
<dbReference type="InterPro" id="IPR003203">
    <property type="entry name" value="CobU/CobP"/>
</dbReference>
<dbReference type="EC" id="2.7.7.62" evidence="9"/>
<dbReference type="SUPFAM" id="SSF52540">
    <property type="entry name" value="P-loop containing nucleoside triphosphate hydrolases"/>
    <property type="match status" value="1"/>
</dbReference>
<evidence type="ECO:0000256" key="2">
    <source>
        <dbReference type="ARBA" id="ARBA00000711"/>
    </source>
</evidence>
<keyword evidence="13 20" id="KW-0418">Kinase</keyword>
<evidence type="ECO:0000256" key="19">
    <source>
        <dbReference type="PIRSR" id="PIRSR006135-2"/>
    </source>
</evidence>
<dbReference type="PIRSF" id="PIRSF006135">
    <property type="entry name" value="CobU"/>
    <property type="match status" value="1"/>
</dbReference>
<keyword evidence="21" id="KW-1185">Reference proteome</keyword>
<dbReference type="PANTHER" id="PTHR34848">
    <property type="match status" value="1"/>
</dbReference>
<dbReference type="Gene3D" id="3.40.50.300">
    <property type="entry name" value="P-loop containing nucleotide triphosphate hydrolases"/>
    <property type="match status" value="1"/>
</dbReference>
<accession>A0A2U1FPX6</accession>
<comment type="caution">
    <text evidence="20">The sequence shown here is derived from an EMBL/GenBank/DDBJ whole genome shotgun (WGS) entry which is preliminary data.</text>
</comment>
<comment type="catalytic activity">
    <reaction evidence="2">
        <text>adenosylcob(III)inamide phosphate + GTP + H(+) = adenosylcob(III)inamide-GDP + diphosphate</text>
        <dbReference type="Rhea" id="RHEA:22712"/>
        <dbReference type="ChEBI" id="CHEBI:15378"/>
        <dbReference type="ChEBI" id="CHEBI:33019"/>
        <dbReference type="ChEBI" id="CHEBI:37565"/>
        <dbReference type="ChEBI" id="CHEBI:58502"/>
        <dbReference type="ChEBI" id="CHEBI:60487"/>
        <dbReference type="EC" id="2.7.7.62"/>
    </reaction>
</comment>
<feature type="active site" description="GMP-histidine intermediate" evidence="18">
    <location>
        <position position="57"/>
    </location>
</feature>
<dbReference type="GO" id="GO:0043752">
    <property type="term" value="F:adenosylcobinamide kinase activity"/>
    <property type="evidence" value="ECO:0007669"/>
    <property type="project" value="UniProtKB-EC"/>
</dbReference>
<dbReference type="GO" id="GO:0008820">
    <property type="term" value="F:cobinamide phosphate guanylyltransferase activity"/>
    <property type="evidence" value="ECO:0007669"/>
    <property type="project" value="UniProtKB-EC"/>
</dbReference>
<feature type="binding site" evidence="19">
    <location>
        <begin position="16"/>
        <end position="23"/>
    </location>
    <ligand>
        <name>GTP</name>
        <dbReference type="ChEBI" id="CHEBI:37565"/>
    </ligand>
</feature>
<evidence type="ECO:0000256" key="17">
    <source>
        <dbReference type="ARBA" id="ARBA00030571"/>
    </source>
</evidence>
<keyword evidence="20" id="KW-0548">Nucleotidyltransferase</keyword>